<gene>
    <name evidence="3" type="ORF">TRAPUB_6032</name>
</gene>
<dbReference type="GO" id="GO:0005762">
    <property type="term" value="C:mitochondrial large ribosomal subunit"/>
    <property type="evidence" value="ECO:0007669"/>
    <property type="project" value="TreeGrafter"/>
</dbReference>
<feature type="region of interest" description="Disordered" evidence="1">
    <location>
        <begin position="120"/>
        <end position="162"/>
    </location>
</feature>
<name>A0A1M2V739_TRAPU</name>
<dbReference type="AlphaFoldDB" id="A0A1M2V739"/>
<dbReference type="GO" id="GO:0004045">
    <property type="term" value="F:peptidyl-tRNA hydrolase activity"/>
    <property type="evidence" value="ECO:0007669"/>
    <property type="project" value="TreeGrafter"/>
</dbReference>
<evidence type="ECO:0000313" key="3">
    <source>
        <dbReference type="EMBL" id="OJT03363.1"/>
    </source>
</evidence>
<keyword evidence="3" id="KW-0378">Hydrolase</keyword>
<evidence type="ECO:0000259" key="2">
    <source>
        <dbReference type="Pfam" id="PF00472"/>
    </source>
</evidence>
<dbReference type="EMBL" id="MNAD01001618">
    <property type="protein sequence ID" value="OJT03363.1"/>
    <property type="molecule type" value="Genomic_DNA"/>
</dbReference>
<evidence type="ECO:0000313" key="4">
    <source>
        <dbReference type="Proteomes" id="UP000184267"/>
    </source>
</evidence>
<feature type="region of interest" description="Disordered" evidence="1">
    <location>
        <begin position="78"/>
        <end position="99"/>
    </location>
</feature>
<feature type="compositionally biased region" description="Polar residues" evidence="1">
    <location>
        <begin position="86"/>
        <end position="98"/>
    </location>
</feature>
<dbReference type="InterPro" id="IPR000352">
    <property type="entry name" value="Pep_chain_release_fac_I"/>
</dbReference>
<keyword evidence="4" id="KW-1185">Reference proteome</keyword>
<dbReference type="GO" id="GO:0016150">
    <property type="term" value="F:translation release factor activity, codon nonspecific"/>
    <property type="evidence" value="ECO:0007669"/>
    <property type="project" value="TreeGrafter"/>
</dbReference>
<dbReference type="PANTHER" id="PTHR11075">
    <property type="entry name" value="PEPTIDE CHAIN RELEASE FACTOR"/>
    <property type="match status" value="1"/>
</dbReference>
<dbReference type="Pfam" id="PF00472">
    <property type="entry name" value="RF-1"/>
    <property type="match status" value="1"/>
</dbReference>
<dbReference type="PANTHER" id="PTHR11075:SF54">
    <property type="entry name" value="LARGE RIBOSOMAL SUBUNIT PROTEIN ML62"/>
    <property type="match status" value="1"/>
</dbReference>
<evidence type="ECO:0000256" key="1">
    <source>
        <dbReference type="SAM" id="MobiDB-lite"/>
    </source>
</evidence>
<dbReference type="OrthoDB" id="270639at2759"/>
<feature type="domain" description="Prokaryotic-type class I peptide chain release factors" evidence="2">
    <location>
        <begin position="3"/>
        <end position="82"/>
    </location>
</feature>
<comment type="caution">
    <text evidence="3">The sequence shown here is derived from an EMBL/GenBank/DDBJ whole genome shotgun (WGS) entry which is preliminary data.</text>
</comment>
<accession>A0A1M2V739</accession>
<feature type="compositionally biased region" description="Basic and acidic residues" evidence="1">
    <location>
        <begin position="124"/>
        <end position="148"/>
    </location>
</feature>
<organism evidence="3 4">
    <name type="scientific">Trametes pubescens</name>
    <name type="common">White-rot fungus</name>
    <dbReference type="NCBI Taxonomy" id="154538"/>
    <lineage>
        <taxon>Eukaryota</taxon>
        <taxon>Fungi</taxon>
        <taxon>Dikarya</taxon>
        <taxon>Basidiomycota</taxon>
        <taxon>Agaricomycotina</taxon>
        <taxon>Agaricomycetes</taxon>
        <taxon>Polyporales</taxon>
        <taxon>Polyporaceae</taxon>
        <taxon>Trametes</taxon>
    </lineage>
</organism>
<reference evidence="3 4" key="1">
    <citation type="submission" date="2016-10" db="EMBL/GenBank/DDBJ databases">
        <title>Genome sequence of the basidiomycete white-rot fungus Trametes pubescens.</title>
        <authorList>
            <person name="Makela M.R."/>
            <person name="Granchi Z."/>
            <person name="Peng M."/>
            <person name="De Vries R.P."/>
            <person name="Grigoriev I."/>
            <person name="Riley R."/>
            <person name="Hilden K."/>
        </authorList>
    </citation>
    <scope>NUCLEOTIDE SEQUENCE [LARGE SCALE GENOMIC DNA]</scope>
    <source>
        <strain evidence="3 4">FBCC735</strain>
    </source>
</reference>
<dbReference type="GO" id="GO:0070126">
    <property type="term" value="P:mitochondrial translational termination"/>
    <property type="evidence" value="ECO:0007669"/>
    <property type="project" value="TreeGrafter"/>
</dbReference>
<dbReference type="Proteomes" id="UP000184267">
    <property type="component" value="Unassembled WGS sequence"/>
</dbReference>
<sequence>MKDIPRHAVELTFSRSSGPGGQNVNKVNTKATLRCPLDTPWIPLWARDYLKHTPAYASSSQSVLITSTVHRSQAQNVQDCLAKASTPGSSVRDASSSHFDPRSLQLHTLIVSAASAGLVNEPSEEQRKRVRDLEKADKSRRRLDQEKRKQVKRGRSKGGDWD</sequence>
<proteinExistence type="predicted"/>
<protein>
    <submittedName>
        <fullName evidence="3">Peptidyl-tRNA hydrolase ICT1, mitochondrial</fullName>
    </submittedName>
</protein>
<dbReference type="Gene3D" id="3.30.160.20">
    <property type="match status" value="1"/>
</dbReference>
<dbReference type="InterPro" id="IPR052104">
    <property type="entry name" value="Mito_Release_Factor_mL62"/>
</dbReference>
<dbReference type="OMA" id="GGQNVNC"/>
<dbReference type="STRING" id="154538.A0A1M2V739"/>
<dbReference type="SUPFAM" id="SSF110916">
    <property type="entry name" value="Peptidyl-tRNA hydrolase domain-like"/>
    <property type="match status" value="1"/>
</dbReference>